<reference evidence="3" key="1">
    <citation type="journal article" date="2013" name="Stand. Genomic Sci.">
        <title>Genome sequence of the thermophilic fresh-water bacterium Spirochaeta caldaria type strain (H1(T)), reclassification of Spirochaeta caldaria, Spirochaeta stenostrepta, and Spirochaeta zuelzerae in the genus Treponema as Treponema caldaria comb. nov., Treponema stenostrepta comb. nov., and Treponema zuelzerae comb. nov., and emendation of the genus Treponema.</title>
        <authorList>
            <person name="Abt B."/>
            <person name="Goker M."/>
            <person name="Scheuner C."/>
            <person name="Han C."/>
            <person name="Lu M."/>
            <person name="Misra M."/>
            <person name="Lapidus A."/>
            <person name="Nolan M."/>
            <person name="Lucas S."/>
            <person name="Hammon N."/>
            <person name="Deshpande S."/>
            <person name="Cheng J.F."/>
            <person name="Tapia R."/>
            <person name="Goodwin L.A."/>
            <person name="Pitluck S."/>
            <person name="Liolios K."/>
            <person name="Pagani I."/>
            <person name="Ivanova N."/>
            <person name="Mavromatis K."/>
            <person name="Mikhailova N."/>
            <person name="Huntemann M."/>
            <person name="Pati A."/>
            <person name="Chen A."/>
            <person name="Palaniappan K."/>
            <person name="Land M."/>
            <person name="Hauser L."/>
            <person name="Jeffries C.D."/>
            <person name="Rohde M."/>
            <person name="Spring S."/>
            <person name="Gronow S."/>
            <person name="Detter J.C."/>
            <person name="Bristow J."/>
            <person name="Eisen J.A."/>
            <person name="Markowitz V."/>
            <person name="Hugenholtz P."/>
            <person name="Kyrpides N.C."/>
            <person name="Woyke T."/>
            <person name="Klenk H.P."/>
        </authorList>
    </citation>
    <scope>NUCLEOTIDE SEQUENCE</scope>
    <source>
        <strain evidence="3">ATCC 51460 / DSM 7334 / H1</strain>
    </source>
</reference>
<dbReference type="KEGG" id="scd:Spica_2115"/>
<dbReference type="AlphaFoldDB" id="F8F0V4"/>
<keyword evidence="3" id="KW-1185">Reference proteome</keyword>
<keyword evidence="1" id="KW-0732">Signal</keyword>
<evidence type="ECO:0000256" key="1">
    <source>
        <dbReference type="SAM" id="SignalP"/>
    </source>
</evidence>
<evidence type="ECO:0000313" key="2">
    <source>
        <dbReference type="EMBL" id="AEJ20240.1"/>
    </source>
</evidence>
<name>F8F0V4_GRAC1</name>
<dbReference type="Proteomes" id="UP000000503">
    <property type="component" value="Chromosome"/>
</dbReference>
<dbReference type="HOGENOM" id="CLU_504255_0_0_12"/>
<feature type="signal peptide" evidence="1">
    <location>
        <begin position="1"/>
        <end position="20"/>
    </location>
</feature>
<feature type="chain" id="PRO_5003369905" description="TonB-dependent receptor-like beta-barrel domain-containing protein" evidence="1">
    <location>
        <begin position="21"/>
        <end position="540"/>
    </location>
</feature>
<sequence>MKRLLVTALCICISMNMVLAQQESDTTVTLPDVADDVRAVDNTQVHVPSPDLLTLPIPSVAPALPQEKPISIPESVLNASDSIDTLSYQTQQETFGEIGVGASLWDGITAHLFLFRPIGTPSFTMRFSHEAQDGMAFHEAGTGFSYQKTSVEGHFQGGKEESLSWSLLTAFTDQTNGLQGQSQDFFTISHRYLTCNPTFRFASGSFTAYSSLLVSSATLSLEGNQHPVSGDVRSQELGLIPTFRLEWIKDTWYLSLEGDYSFYGLINDPTMVANSDRMTQQGELALISRFTLSSSLLTGTTVGIGTNSSLAWYIPFTLWIDAVPSDYVSFVIKGGLESQHQSLREIWELNPYTDIGPALPIDTHWFANGTIKIVPWNGVSLNIKTNWLHSYGDTGRSILMNNANIDSRGLYSYEVRSLQQFNTHVEIRKYWQFTDALLGWASQWLDVDKTRAFELYGSVTYRDRENRFGVTGTAAIPFDYDGVDIPRLDVQSYIMIGKGIRLIGDLEDLFIAFKGKYGRSIWEPYLEQGFQARLRIQFSL</sequence>
<gene>
    <name evidence="2" type="ordered locus">Spica_2115</name>
</gene>
<evidence type="ECO:0008006" key="4">
    <source>
        <dbReference type="Google" id="ProtNLM"/>
    </source>
</evidence>
<dbReference type="STRING" id="744872.Spica_2115"/>
<accession>F8F0V4</accession>
<dbReference type="EMBL" id="CP002868">
    <property type="protein sequence ID" value="AEJ20240.1"/>
    <property type="molecule type" value="Genomic_DNA"/>
</dbReference>
<dbReference type="eggNOG" id="ENOG5034495">
    <property type="taxonomic scope" value="Bacteria"/>
</dbReference>
<protein>
    <recommendedName>
        <fullName evidence="4">TonB-dependent receptor-like beta-barrel domain-containing protein</fullName>
    </recommendedName>
</protein>
<evidence type="ECO:0000313" key="3">
    <source>
        <dbReference type="Proteomes" id="UP000000503"/>
    </source>
</evidence>
<dbReference type="RefSeq" id="WP_013969528.1">
    <property type="nucleotide sequence ID" value="NC_015732.1"/>
</dbReference>
<organism evidence="2 3">
    <name type="scientific">Gracilinema caldarium (strain ATCC 51460 / DSM 7334 / H1)</name>
    <name type="common">Treponema caldarium</name>
    <dbReference type="NCBI Taxonomy" id="744872"/>
    <lineage>
        <taxon>Bacteria</taxon>
        <taxon>Pseudomonadati</taxon>
        <taxon>Spirochaetota</taxon>
        <taxon>Spirochaetia</taxon>
        <taxon>Spirochaetales</taxon>
        <taxon>Breznakiellaceae</taxon>
        <taxon>Gracilinema</taxon>
    </lineage>
</organism>
<proteinExistence type="predicted"/>